<dbReference type="KEGG" id="vih:AB0763_14195"/>
<feature type="domain" description="Gfo/Idh/MocA-like oxidoreductase N-terminal" evidence="1">
    <location>
        <begin position="2"/>
        <end position="120"/>
    </location>
</feature>
<sequence>MIKLAIIGTNWITKQFVEAALATEQYQLFAVYSRQLEQAKRFGSPFNAARYYDDLEQLASDAQIDAVYIASPNVLHAEQAIQMMAAGKHVICEKPIASHYQLAQKMFQVAEQNKVVLFEAFTAAYTPNFQVVKQHLESISPVRNALISYCQYSSRYQKYLDGDNPNTFNPQFSNGSIMDIGFYCIASAVELFGEPKSVQASAQLLASGVDGAGSVILSYDGFIVTVLHSKISQSFLPSEIQGENGSLLIPMISVGLGVEKKTLDGKVEDLTVQQVDNHMFYEAQAFAKQVAQGKMDSNATQRSLTVAKVITEVRRQTGVIFPADTDMDIEF</sequence>
<dbReference type="Pfam" id="PF01408">
    <property type="entry name" value="GFO_IDH_MocA"/>
    <property type="match status" value="1"/>
</dbReference>
<keyword evidence="3" id="KW-0614">Plasmid</keyword>
<dbReference type="PANTHER" id="PTHR43054">
    <property type="match status" value="1"/>
</dbReference>
<geneLocation type="plasmid" evidence="3">
    <name>p-HB236076</name>
</geneLocation>
<evidence type="ECO:0000313" key="3">
    <source>
        <dbReference type="EMBL" id="XDK26930.1"/>
    </source>
</evidence>
<dbReference type="PANTHER" id="PTHR43054:SF1">
    <property type="entry name" value="SCYLLO-INOSITOL 2-DEHYDROGENASE (NADP(+)) IOLU"/>
    <property type="match status" value="1"/>
</dbReference>
<organism evidence="3">
    <name type="scientific">Vibrio sp. HB236076</name>
    <dbReference type="NCBI Taxonomy" id="3232307"/>
    <lineage>
        <taxon>Bacteria</taxon>
        <taxon>Pseudomonadati</taxon>
        <taxon>Pseudomonadota</taxon>
        <taxon>Gammaproteobacteria</taxon>
        <taxon>Vibrionales</taxon>
        <taxon>Vibrionaceae</taxon>
        <taxon>Vibrio</taxon>
    </lineage>
</organism>
<proteinExistence type="predicted"/>
<dbReference type="Gene3D" id="3.40.50.720">
    <property type="entry name" value="NAD(P)-binding Rossmann-like Domain"/>
    <property type="match status" value="1"/>
</dbReference>
<dbReference type="EMBL" id="CP162602">
    <property type="protein sequence ID" value="XDK26930.1"/>
    <property type="molecule type" value="Genomic_DNA"/>
</dbReference>
<dbReference type="Gene3D" id="3.30.360.10">
    <property type="entry name" value="Dihydrodipicolinate Reductase, domain 2"/>
    <property type="match status" value="1"/>
</dbReference>
<gene>
    <name evidence="3" type="ORF">AB0763_14195</name>
</gene>
<dbReference type="InterPro" id="IPR036291">
    <property type="entry name" value="NAD(P)-bd_dom_sf"/>
</dbReference>
<dbReference type="Pfam" id="PF22725">
    <property type="entry name" value="GFO_IDH_MocA_C3"/>
    <property type="match status" value="1"/>
</dbReference>
<dbReference type="AlphaFoldDB" id="A0AB39HK72"/>
<accession>A0AB39HK72</accession>
<dbReference type="InterPro" id="IPR055170">
    <property type="entry name" value="GFO_IDH_MocA-like_dom"/>
</dbReference>
<dbReference type="SUPFAM" id="SSF55347">
    <property type="entry name" value="Glyceraldehyde-3-phosphate dehydrogenase-like, C-terminal domain"/>
    <property type="match status" value="1"/>
</dbReference>
<dbReference type="SUPFAM" id="SSF51735">
    <property type="entry name" value="NAD(P)-binding Rossmann-fold domains"/>
    <property type="match status" value="1"/>
</dbReference>
<feature type="domain" description="GFO/IDH/MocA-like oxidoreductase" evidence="2">
    <location>
        <begin position="154"/>
        <end position="247"/>
    </location>
</feature>
<evidence type="ECO:0000259" key="1">
    <source>
        <dbReference type="Pfam" id="PF01408"/>
    </source>
</evidence>
<reference evidence="3" key="1">
    <citation type="submission" date="2024-07" db="EMBL/GenBank/DDBJ databases">
        <title>Genome Analysis of a Potential Novel Vibrio Species Secreting pH- and Thermo-stable Alginate Lyase and its Application in Producing Alginate Oligosaccharides.</title>
        <authorList>
            <person name="Huang H."/>
            <person name="Bao K."/>
        </authorList>
    </citation>
    <scope>NUCLEOTIDE SEQUENCE</scope>
    <source>
        <strain evidence="3">HB236076</strain>
        <plasmid evidence="3">p-HB236076</plasmid>
    </source>
</reference>
<evidence type="ECO:0000259" key="2">
    <source>
        <dbReference type="Pfam" id="PF22725"/>
    </source>
</evidence>
<dbReference type="GO" id="GO:0000166">
    <property type="term" value="F:nucleotide binding"/>
    <property type="evidence" value="ECO:0007669"/>
    <property type="project" value="InterPro"/>
</dbReference>
<dbReference type="RefSeq" id="WP_306099844.1">
    <property type="nucleotide sequence ID" value="NZ_CP162602.1"/>
</dbReference>
<dbReference type="InterPro" id="IPR000683">
    <property type="entry name" value="Gfo/Idh/MocA-like_OxRdtase_N"/>
</dbReference>
<protein>
    <submittedName>
        <fullName evidence="3">Gfo/Idh/MocA family oxidoreductase</fullName>
    </submittedName>
</protein>
<name>A0AB39HK72_9VIBR</name>